<keyword evidence="2" id="KW-1185">Reference proteome</keyword>
<organism evidence="1 2">
    <name type="scientific">Kibdelosporangium lantanae</name>
    <dbReference type="NCBI Taxonomy" id="1497396"/>
    <lineage>
        <taxon>Bacteria</taxon>
        <taxon>Bacillati</taxon>
        <taxon>Actinomycetota</taxon>
        <taxon>Actinomycetes</taxon>
        <taxon>Pseudonocardiales</taxon>
        <taxon>Pseudonocardiaceae</taxon>
        <taxon>Kibdelosporangium</taxon>
    </lineage>
</organism>
<accession>A0ABW3MMB5</accession>
<protein>
    <submittedName>
        <fullName evidence="1">Uncharacterized protein</fullName>
    </submittedName>
</protein>
<comment type="caution">
    <text evidence="1">The sequence shown here is derived from an EMBL/GenBank/DDBJ whole genome shotgun (WGS) entry which is preliminary data.</text>
</comment>
<name>A0ABW3MMB5_9PSEU</name>
<evidence type="ECO:0000313" key="2">
    <source>
        <dbReference type="Proteomes" id="UP001597045"/>
    </source>
</evidence>
<evidence type="ECO:0000313" key="1">
    <source>
        <dbReference type="EMBL" id="MFD1051611.1"/>
    </source>
</evidence>
<dbReference type="Proteomes" id="UP001597045">
    <property type="component" value="Unassembled WGS sequence"/>
</dbReference>
<gene>
    <name evidence="1" type="ORF">ACFQ1S_41705</name>
</gene>
<sequence>MHDGDRTGVRLYKSILVFRLLADEHVAGHVPATCVPYPLRSVSVPSSVVFVPHVARPPKVW</sequence>
<reference evidence="2" key="1">
    <citation type="journal article" date="2019" name="Int. J. Syst. Evol. Microbiol.">
        <title>The Global Catalogue of Microorganisms (GCM) 10K type strain sequencing project: providing services to taxonomists for standard genome sequencing and annotation.</title>
        <authorList>
            <consortium name="The Broad Institute Genomics Platform"/>
            <consortium name="The Broad Institute Genome Sequencing Center for Infectious Disease"/>
            <person name="Wu L."/>
            <person name="Ma J."/>
        </authorList>
    </citation>
    <scope>NUCLEOTIDE SEQUENCE [LARGE SCALE GENOMIC DNA]</scope>
    <source>
        <strain evidence="2">JCM 31486</strain>
    </source>
</reference>
<proteinExistence type="predicted"/>
<dbReference type="EMBL" id="JBHTIS010003729">
    <property type="protein sequence ID" value="MFD1051611.1"/>
    <property type="molecule type" value="Genomic_DNA"/>
</dbReference>